<name>S0FIH6_RUMCE</name>
<evidence type="ECO:0000313" key="2">
    <source>
        <dbReference type="EMBL" id="EMS69926.1"/>
    </source>
</evidence>
<accession>S0FIH6</accession>
<comment type="caution">
    <text evidence="2">The sequence shown here is derived from an EMBL/GenBank/DDBJ whole genome shotgun (WGS) entry which is preliminary data.</text>
</comment>
<evidence type="ECO:0000256" key="1">
    <source>
        <dbReference type="SAM" id="Coils"/>
    </source>
</evidence>
<keyword evidence="3" id="KW-1185">Reference proteome</keyword>
<feature type="coiled-coil region" evidence="1">
    <location>
        <begin position="2"/>
        <end position="29"/>
    </location>
</feature>
<sequence length="143" mass="16843">MTKERLNEIIKLKREVEQLREKLRELNYGDNETIVTDRVRGSMAQFPYLPRSFTLVGCEQMSEECIRKRDAVGKKISDKYHELYGRIDEAIDFIQGIDDSDVRQILTYKYIDGLIWEQIGQCMNYGTSSVRLKHDKFIKSIND</sequence>
<protein>
    <submittedName>
        <fullName evidence="2">Uncharacterized protein</fullName>
    </submittedName>
</protein>
<proteinExistence type="predicted"/>
<dbReference type="Proteomes" id="UP000014155">
    <property type="component" value="Unassembled WGS sequence"/>
</dbReference>
<dbReference type="EMBL" id="AORV01000061">
    <property type="protein sequence ID" value="EMS69926.1"/>
    <property type="molecule type" value="Genomic_DNA"/>
</dbReference>
<dbReference type="PATRIC" id="fig|1195236.3.peg.4595"/>
<dbReference type="RefSeq" id="WP_004629341.1">
    <property type="nucleotide sequence ID" value="NZ_AORV01000061.1"/>
</dbReference>
<dbReference type="STRING" id="1195236.CTER_4409"/>
<evidence type="ECO:0000313" key="3">
    <source>
        <dbReference type="Proteomes" id="UP000014155"/>
    </source>
</evidence>
<reference evidence="2 3" key="1">
    <citation type="journal article" date="2013" name="Genome Announc.">
        <title>Draft Genome Sequence of the Cellulolytic, Mesophilic, Anaerobic Bacterium Clostridium termitidis Strain CT1112 (DSM 5398).</title>
        <authorList>
            <person name="Lal S."/>
            <person name="Ramachandran U."/>
            <person name="Zhang X."/>
            <person name="Munir R."/>
            <person name="Sparling R."/>
            <person name="Levin D.B."/>
        </authorList>
    </citation>
    <scope>NUCLEOTIDE SEQUENCE [LARGE SCALE GENOMIC DNA]</scope>
    <source>
        <strain evidence="2 3">CT1112</strain>
    </source>
</reference>
<organism evidence="2 3">
    <name type="scientific">Ruminiclostridium cellobioparum subsp. termitidis CT1112</name>
    <dbReference type="NCBI Taxonomy" id="1195236"/>
    <lineage>
        <taxon>Bacteria</taxon>
        <taxon>Bacillati</taxon>
        <taxon>Bacillota</taxon>
        <taxon>Clostridia</taxon>
        <taxon>Eubacteriales</taxon>
        <taxon>Oscillospiraceae</taxon>
        <taxon>Ruminiclostridium</taxon>
    </lineage>
</organism>
<gene>
    <name evidence="2" type="ORF">CTER_4409</name>
</gene>
<keyword evidence="1" id="KW-0175">Coiled coil</keyword>
<dbReference type="AlphaFoldDB" id="S0FIH6"/>